<organism evidence="6 7">
    <name type="scientific">Sphingobium xenophagum</name>
    <dbReference type="NCBI Taxonomy" id="121428"/>
    <lineage>
        <taxon>Bacteria</taxon>
        <taxon>Pseudomonadati</taxon>
        <taxon>Pseudomonadota</taxon>
        <taxon>Alphaproteobacteria</taxon>
        <taxon>Sphingomonadales</taxon>
        <taxon>Sphingomonadaceae</taxon>
        <taxon>Sphingobium</taxon>
    </lineage>
</organism>
<evidence type="ECO:0000256" key="5">
    <source>
        <dbReference type="RuleBase" id="RU363041"/>
    </source>
</evidence>
<keyword evidence="2 5" id="KW-0812">Transmembrane</keyword>
<dbReference type="Proteomes" id="UP001267638">
    <property type="component" value="Unassembled WGS sequence"/>
</dbReference>
<reference evidence="6 7" key="1">
    <citation type="submission" date="2023-07" db="EMBL/GenBank/DDBJ databases">
        <title>Sorghum-associated microbial communities from plants grown in Nebraska, USA.</title>
        <authorList>
            <person name="Schachtman D."/>
        </authorList>
    </citation>
    <scope>NUCLEOTIDE SEQUENCE [LARGE SCALE GENOMIC DNA]</scope>
    <source>
        <strain evidence="6 7">4256</strain>
    </source>
</reference>
<feature type="transmembrane region" description="Helical" evidence="5">
    <location>
        <begin position="181"/>
        <end position="200"/>
    </location>
</feature>
<feature type="transmembrane region" description="Helical" evidence="5">
    <location>
        <begin position="232"/>
        <end position="257"/>
    </location>
</feature>
<evidence type="ECO:0000256" key="2">
    <source>
        <dbReference type="ARBA" id="ARBA00022692"/>
    </source>
</evidence>
<feature type="transmembrane region" description="Helical" evidence="5">
    <location>
        <begin position="106"/>
        <end position="124"/>
    </location>
</feature>
<keyword evidence="5" id="KW-1003">Cell membrane</keyword>
<evidence type="ECO:0000256" key="4">
    <source>
        <dbReference type="ARBA" id="ARBA00023136"/>
    </source>
</evidence>
<keyword evidence="4 5" id="KW-0472">Membrane</keyword>
<accession>A0ABU1WZL7</accession>
<proteinExistence type="inferred from homology"/>
<gene>
    <name evidence="6" type="ORF">J2W40_001568</name>
</gene>
<evidence type="ECO:0000313" key="7">
    <source>
        <dbReference type="Proteomes" id="UP001267638"/>
    </source>
</evidence>
<dbReference type="RefSeq" id="WP_310223307.1">
    <property type="nucleotide sequence ID" value="NZ_JAVDWV010000006.1"/>
</dbReference>
<protein>
    <recommendedName>
        <fullName evidence="5">Probable membrane transporter protein</fullName>
    </recommendedName>
</protein>
<evidence type="ECO:0000313" key="6">
    <source>
        <dbReference type="EMBL" id="MDR7154753.1"/>
    </source>
</evidence>
<dbReference type="Pfam" id="PF01925">
    <property type="entry name" value="TauE"/>
    <property type="match status" value="1"/>
</dbReference>
<keyword evidence="7" id="KW-1185">Reference proteome</keyword>
<comment type="subcellular location">
    <subcellularLocation>
        <location evidence="5">Cell membrane</location>
        <topology evidence="5">Multi-pass membrane protein</topology>
    </subcellularLocation>
    <subcellularLocation>
        <location evidence="1">Membrane</location>
        <topology evidence="1">Multi-pass membrane protein</topology>
    </subcellularLocation>
</comment>
<dbReference type="InterPro" id="IPR002781">
    <property type="entry name" value="TM_pro_TauE-like"/>
</dbReference>
<sequence length="263" mass="27363">MIDVFALSWSDLAPFILVGFLAQLVDGTIGMAFGVLSTNLLLAFGLPPAAAATASRTAESFASGVSGLSQAINGNIDWSLFSRMVIPGCLGGFVGVWLLTSISFNVARPVVLTYLAAVGIYLIWRGQRRPHAFRRMRMVSPLAFLGGCLDSSGSGGWGPIVTGSLIAQGATPRTAIGTANAAEFFVTITVLAGFIGTLGIQAITMAVSGLMIGSIVAAPLGAYLAKRIPSKLLILMIGFALLIISLYGLVSLIIAPIPVFPRF</sequence>
<comment type="similarity">
    <text evidence="5">Belongs to the 4-toluene sulfonate uptake permease (TSUP) (TC 2.A.102) family.</text>
</comment>
<dbReference type="PANTHER" id="PTHR43701:SF12">
    <property type="entry name" value="MEMBRANE TRANSPORTER PROTEIN YTNM-RELATED"/>
    <property type="match status" value="1"/>
</dbReference>
<keyword evidence="3 5" id="KW-1133">Transmembrane helix</keyword>
<dbReference type="InterPro" id="IPR051598">
    <property type="entry name" value="TSUP/Inactive_protease-like"/>
</dbReference>
<feature type="transmembrane region" description="Helical" evidence="5">
    <location>
        <begin position="206"/>
        <end position="225"/>
    </location>
</feature>
<feature type="transmembrane region" description="Helical" evidence="5">
    <location>
        <begin position="12"/>
        <end position="36"/>
    </location>
</feature>
<evidence type="ECO:0000256" key="3">
    <source>
        <dbReference type="ARBA" id="ARBA00022989"/>
    </source>
</evidence>
<evidence type="ECO:0000256" key="1">
    <source>
        <dbReference type="ARBA" id="ARBA00004141"/>
    </source>
</evidence>
<comment type="caution">
    <text evidence="6">The sequence shown here is derived from an EMBL/GenBank/DDBJ whole genome shotgun (WGS) entry which is preliminary data.</text>
</comment>
<dbReference type="PANTHER" id="PTHR43701">
    <property type="entry name" value="MEMBRANE TRANSPORTER PROTEIN MJ0441-RELATED"/>
    <property type="match status" value="1"/>
</dbReference>
<name>A0ABU1WZL7_SPHXE</name>
<dbReference type="EMBL" id="JAVDWV010000006">
    <property type="protein sequence ID" value="MDR7154753.1"/>
    <property type="molecule type" value="Genomic_DNA"/>
</dbReference>
<feature type="transmembrane region" description="Helical" evidence="5">
    <location>
        <begin position="80"/>
        <end position="100"/>
    </location>
</feature>